<keyword evidence="7" id="KW-0067">ATP-binding</keyword>
<dbReference type="Gene3D" id="1.20.5.1930">
    <property type="match status" value="1"/>
</dbReference>
<evidence type="ECO:0000256" key="8">
    <source>
        <dbReference type="ARBA" id="ARBA00023012"/>
    </source>
</evidence>
<evidence type="ECO:0000259" key="10">
    <source>
        <dbReference type="SMART" id="SM00387"/>
    </source>
</evidence>
<dbReference type="Gene3D" id="3.30.565.10">
    <property type="entry name" value="Histidine kinase-like ATPase, C-terminal domain"/>
    <property type="match status" value="1"/>
</dbReference>
<evidence type="ECO:0000256" key="7">
    <source>
        <dbReference type="ARBA" id="ARBA00022840"/>
    </source>
</evidence>
<dbReference type="GO" id="GO:0016020">
    <property type="term" value="C:membrane"/>
    <property type="evidence" value="ECO:0007669"/>
    <property type="project" value="InterPro"/>
</dbReference>
<keyword evidence="4" id="KW-0808">Transferase</keyword>
<feature type="transmembrane region" description="Helical" evidence="9">
    <location>
        <begin position="21"/>
        <end position="46"/>
    </location>
</feature>
<keyword evidence="9" id="KW-1133">Transmembrane helix</keyword>
<keyword evidence="9" id="KW-0472">Membrane</keyword>
<evidence type="ECO:0000313" key="12">
    <source>
        <dbReference type="Proteomes" id="UP000198797"/>
    </source>
</evidence>
<keyword evidence="5" id="KW-0547">Nucleotide-binding</keyword>
<dbReference type="EC" id="2.7.13.3" evidence="2"/>
<reference evidence="12" key="1">
    <citation type="submission" date="2016-06" db="EMBL/GenBank/DDBJ databases">
        <authorList>
            <person name="Varghese N."/>
            <person name="Submissions Spin"/>
        </authorList>
    </citation>
    <scope>NUCLEOTIDE SEQUENCE [LARGE SCALE GENOMIC DNA]</scope>
    <source>
        <strain evidence="12">DSM 44100</strain>
    </source>
</reference>
<dbReference type="PANTHER" id="PTHR24421:SF10">
    <property type="entry name" value="NITRATE_NITRITE SENSOR PROTEIN NARQ"/>
    <property type="match status" value="1"/>
</dbReference>
<dbReference type="SMART" id="SM00387">
    <property type="entry name" value="HATPase_c"/>
    <property type="match status" value="1"/>
</dbReference>
<dbReference type="Pfam" id="PF02518">
    <property type="entry name" value="HATPase_c"/>
    <property type="match status" value="1"/>
</dbReference>
<keyword evidence="12" id="KW-1185">Reference proteome</keyword>
<dbReference type="Proteomes" id="UP000198797">
    <property type="component" value="Unassembled WGS sequence"/>
</dbReference>
<dbReference type="OrthoDB" id="4198152at2"/>
<keyword evidence="6 11" id="KW-0418">Kinase</keyword>
<dbReference type="CDD" id="cd16917">
    <property type="entry name" value="HATPase_UhpB-NarQ-NarX-like"/>
    <property type="match status" value="1"/>
</dbReference>
<dbReference type="GO" id="GO:0005524">
    <property type="term" value="F:ATP binding"/>
    <property type="evidence" value="ECO:0007669"/>
    <property type="project" value="UniProtKB-KW"/>
</dbReference>
<dbReference type="InterPro" id="IPR003594">
    <property type="entry name" value="HATPase_dom"/>
</dbReference>
<dbReference type="STRING" id="121616.GA0070216_102362"/>
<keyword evidence="8" id="KW-0902">Two-component regulatory system</keyword>
<dbReference type="InterPro" id="IPR036890">
    <property type="entry name" value="HATPase_C_sf"/>
</dbReference>
<proteinExistence type="predicted"/>
<evidence type="ECO:0000256" key="5">
    <source>
        <dbReference type="ARBA" id="ARBA00022741"/>
    </source>
</evidence>
<feature type="transmembrane region" description="Helical" evidence="9">
    <location>
        <begin position="156"/>
        <end position="178"/>
    </location>
</feature>
<evidence type="ECO:0000256" key="4">
    <source>
        <dbReference type="ARBA" id="ARBA00022679"/>
    </source>
</evidence>
<dbReference type="Pfam" id="PF07730">
    <property type="entry name" value="HisKA_3"/>
    <property type="match status" value="1"/>
</dbReference>
<dbReference type="SUPFAM" id="SSF55874">
    <property type="entry name" value="ATPase domain of HSP90 chaperone/DNA topoisomerase II/histidine kinase"/>
    <property type="match status" value="1"/>
</dbReference>
<name>A0A1C4VH55_9ACTN</name>
<sequence>MTHLRDRARASVDALEHLVGGLGTALLALAALLWAVCVATACLVWVGLPAAPGALRAVRAVADRERARLSRWGGPIPAPGPVPAALRVAVRDPFVRRELGWVTLHSATGLISGLLGLALPLYAVQDITFPLWYRLLPPEAGAPGIVWWRIDGLAEALMVGLLGVGWLAATVAVGPVLARLQARPGRWLLPPPPGVDLSLRVAELTATRAAALDAHAVELRRIERSLHDGTQNRLVAVNVLLGAARRAVRRDPDRADEILGQAQDAAEQALGELRTVVRGILPPVLDDRGLAGALAGLASGCAVPCRLTVDVPVRCAVSVEATAYFVVAEALTNVVRHSGAGRVDVTVRREQGRLLVTVEDDGHGDADETRGSGLTGIRRRVGAYDGRMTLTSPPGGPTRMEVELPCGS</sequence>
<dbReference type="EMBL" id="FMCU01000002">
    <property type="protein sequence ID" value="SCE83119.1"/>
    <property type="molecule type" value="Genomic_DNA"/>
</dbReference>
<dbReference type="InterPro" id="IPR025828">
    <property type="entry name" value="Put_sensor_dom"/>
</dbReference>
<dbReference type="InterPro" id="IPR011712">
    <property type="entry name" value="Sig_transdc_His_kin_sub3_dim/P"/>
</dbReference>
<evidence type="ECO:0000256" key="2">
    <source>
        <dbReference type="ARBA" id="ARBA00012438"/>
    </source>
</evidence>
<evidence type="ECO:0000256" key="1">
    <source>
        <dbReference type="ARBA" id="ARBA00000085"/>
    </source>
</evidence>
<feature type="transmembrane region" description="Helical" evidence="9">
    <location>
        <begin position="101"/>
        <end position="124"/>
    </location>
</feature>
<comment type="catalytic activity">
    <reaction evidence="1">
        <text>ATP + protein L-histidine = ADP + protein N-phospho-L-histidine.</text>
        <dbReference type="EC" id="2.7.13.3"/>
    </reaction>
</comment>
<dbReference type="Pfam" id="PF13796">
    <property type="entry name" value="Sensor"/>
    <property type="match status" value="1"/>
</dbReference>
<evidence type="ECO:0000256" key="6">
    <source>
        <dbReference type="ARBA" id="ARBA00022777"/>
    </source>
</evidence>
<dbReference type="AlphaFoldDB" id="A0A1C4VH55"/>
<dbReference type="RefSeq" id="WP_091239948.1">
    <property type="nucleotide sequence ID" value="NZ_FMCU01000002.1"/>
</dbReference>
<organism evidence="11 12">
    <name type="scientific">Micromonospora matsumotoense</name>
    <dbReference type="NCBI Taxonomy" id="121616"/>
    <lineage>
        <taxon>Bacteria</taxon>
        <taxon>Bacillati</taxon>
        <taxon>Actinomycetota</taxon>
        <taxon>Actinomycetes</taxon>
        <taxon>Micromonosporales</taxon>
        <taxon>Micromonosporaceae</taxon>
        <taxon>Micromonospora</taxon>
    </lineage>
</organism>
<dbReference type="PANTHER" id="PTHR24421">
    <property type="entry name" value="NITRATE/NITRITE SENSOR PROTEIN NARX-RELATED"/>
    <property type="match status" value="1"/>
</dbReference>
<feature type="domain" description="Histidine kinase/HSP90-like ATPase" evidence="10">
    <location>
        <begin position="318"/>
        <end position="408"/>
    </location>
</feature>
<evidence type="ECO:0000256" key="3">
    <source>
        <dbReference type="ARBA" id="ARBA00022553"/>
    </source>
</evidence>
<keyword evidence="3" id="KW-0597">Phosphoprotein</keyword>
<keyword evidence="9" id="KW-0812">Transmembrane</keyword>
<gene>
    <name evidence="11" type="ORF">GA0070216_102362</name>
</gene>
<dbReference type="GO" id="GO:0000155">
    <property type="term" value="F:phosphorelay sensor kinase activity"/>
    <property type="evidence" value="ECO:0007669"/>
    <property type="project" value="InterPro"/>
</dbReference>
<evidence type="ECO:0000256" key="9">
    <source>
        <dbReference type="SAM" id="Phobius"/>
    </source>
</evidence>
<protein>
    <recommendedName>
        <fullName evidence="2">histidine kinase</fullName>
        <ecNumber evidence="2">2.7.13.3</ecNumber>
    </recommendedName>
</protein>
<evidence type="ECO:0000313" key="11">
    <source>
        <dbReference type="EMBL" id="SCE83119.1"/>
    </source>
</evidence>
<accession>A0A1C4VH55</accession>
<dbReference type="GO" id="GO:0046983">
    <property type="term" value="F:protein dimerization activity"/>
    <property type="evidence" value="ECO:0007669"/>
    <property type="project" value="InterPro"/>
</dbReference>
<dbReference type="InterPro" id="IPR050482">
    <property type="entry name" value="Sensor_HK_TwoCompSys"/>
</dbReference>